<feature type="signal peptide" evidence="2">
    <location>
        <begin position="1"/>
        <end position="19"/>
    </location>
</feature>
<name>A0ABX2JHI5_9SPHN</name>
<gene>
    <name evidence="3" type="ORF">HRV97_03040</name>
</gene>
<dbReference type="PROSITE" id="PS51257">
    <property type="entry name" value="PROKAR_LIPOPROTEIN"/>
    <property type="match status" value="1"/>
</dbReference>
<dbReference type="RefSeq" id="WP_174192188.1">
    <property type="nucleotide sequence ID" value="NZ_JABULH010000001.1"/>
</dbReference>
<feature type="chain" id="PRO_5047230003" evidence="2">
    <location>
        <begin position="20"/>
        <end position="121"/>
    </location>
</feature>
<evidence type="ECO:0000256" key="2">
    <source>
        <dbReference type="SAM" id="SignalP"/>
    </source>
</evidence>
<comment type="caution">
    <text evidence="3">The sequence shown here is derived from an EMBL/GenBank/DDBJ whole genome shotgun (WGS) entry which is preliminary data.</text>
</comment>
<evidence type="ECO:0000313" key="3">
    <source>
        <dbReference type="EMBL" id="NTS64136.1"/>
    </source>
</evidence>
<feature type="region of interest" description="Disordered" evidence="1">
    <location>
        <begin position="98"/>
        <end position="121"/>
    </location>
</feature>
<organism evidence="3 4">
    <name type="scientific">Sphingomonas hominis</name>
    <dbReference type="NCBI Taxonomy" id="2741495"/>
    <lineage>
        <taxon>Bacteria</taxon>
        <taxon>Pseudomonadati</taxon>
        <taxon>Pseudomonadota</taxon>
        <taxon>Alphaproteobacteria</taxon>
        <taxon>Sphingomonadales</taxon>
        <taxon>Sphingomonadaceae</taxon>
        <taxon>Sphingomonas</taxon>
    </lineage>
</organism>
<evidence type="ECO:0000256" key="1">
    <source>
        <dbReference type="SAM" id="MobiDB-lite"/>
    </source>
</evidence>
<keyword evidence="4" id="KW-1185">Reference proteome</keyword>
<dbReference type="Proteomes" id="UP000621447">
    <property type="component" value="Unassembled WGS sequence"/>
</dbReference>
<dbReference type="Gene3D" id="1.20.5.340">
    <property type="match status" value="1"/>
</dbReference>
<sequence length="121" mass="12749">MRYSILTVALALLTACSQPTTTTQDIPTNVAAAEVAALKSDIAGVEDNVLREALTRRVDDLDKRVGALEAAPQQVDLDLLNQRVQALEGKSSVSDLAVGSVPLPKATPRPRSTLGNSANDK</sequence>
<reference evidence="3 4" key="1">
    <citation type="submission" date="2020-06" db="EMBL/GenBank/DDBJ databases">
        <title>Sphingomonas hominis sp. nov., a member of the Sphingomonas, isolated from the hair of a 22-year-old girl.</title>
        <authorList>
            <person name="Zhang D.-F."/>
            <person name="Cui X.-W."/>
        </authorList>
    </citation>
    <scope>NUCLEOTIDE SEQUENCE [LARGE SCALE GENOMIC DNA]</scope>
    <source>
        <strain evidence="3 4">HHU CXW</strain>
    </source>
</reference>
<dbReference type="EMBL" id="JABULH010000001">
    <property type="protein sequence ID" value="NTS64136.1"/>
    <property type="molecule type" value="Genomic_DNA"/>
</dbReference>
<keyword evidence="2" id="KW-0732">Signal</keyword>
<evidence type="ECO:0000313" key="4">
    <source>
        <dbReference type="Proteomes" id="UP000621447"/>
    </source>
</evidence>
<protein>
    <submittedName>
        <fullName evidence="3">Uncharacterized protein</fullName>
    </submittedName>
</protein>
<proteinExistence type="predicted"/>
<accession>A0ABX2JHI5</accession>